<evidence type="ECO:0000313" key="4">
    <source>
        <dbReference type="Proteomes" id="UP001456524"/>
    </source>
</evidence>
<feature type="compositionally biased region" description="Basic and acidic residues" evidence="1">
    <location>
        <begin position="60"/>
        <end position="74"/>
    </location>
</feature>
<protein>
    <submittedName>
        <fullName evidence="3">Uncharacterized protein</fullName>
    </submittedName>
</protein>
<dbReference type="Proteomes" id="UP001456524">
    <property type="component" value="Unassembled WGS sequence"/>
</dbReference>
<organism evidence="3 4">
    <name type="scientific">Phyllosticta citrichinensis</name>
    <dbReference type="NCBI Taxonomy" id="1130410"/>
    <lineage>
        <taxon>Eukaryota</taxon>
        <taxon>Fungi</taxon>
        <taxon>Dikarya</taxon>
        <taxon>Ascomycota</taxon>
        <taxon>Pezizomycotina</taxon>
        <taxon>Dothideomycetes</taxon>
        <taxon>Dothideomycetes incertae sedis</taxon>
        <taxon>Botryosphaeriales</taxon>
        <taxon>Phyllostictaceae</taxon>
        <taxon>Phyllosticta</taxon>
    </lineage>
</organism>
<feature type="compositionally biased region" description="Polar residues" evidence="1">
    <location>
        <begin position="44"/>
        <end position="58"/>
    </location>
</feature>
<dbReference type="EMBL" id="JBBWUH010000015">
    <property type="protein sequence ID" value="KAK8152123.1"/>
    <property type="molecule type" value="Genomic_DNA"/>
</dbReference>
<keyword evidence="2" id="KW-0812">Transmembrane</keyword>
<keyword evidence="2" id="KW-0472">Membrane</keyword>
<feature type="compositionally biased region" description="Pro residues" evidence="1">
    <location>
        <begin position="8"/>
        <end position="17"/>
    </location>
</feature>
<gene>
    <name evidence="3" type="ORF">IWX90DRAFT_446100</name>
</gene>
<evidence type="ECO:0000256" key="2">
    <source>
        <dbReference type="SAM" id="Phobius"/>
    </source>
</evidence>
<sequence length="197" mass="21687">MSASCLLHPPPLPPPLSPLHALSLPRRTTPAHAPSLSRRIPHQPVSQPASQPTRPQTSRHTRDSEDCVPRRVGEMKMVGTRRPKVKSEQRLRPNNSKQDGACGIPKRADYVRGRVVKEAGITKHPRWMMGQLEFSHRRGRGASSGEQFVAQLPSPSQSSKLRLRGSSARRVSIARTAEPLLVVVVIVVVVVVVVGVW</sequence>
<proteinExistence type="predicted"/>
<feature type="transmembrane region" description="Helical" evidence="2">
    <location>
        <begin position="179"/>
        <end position="196"/>
    </location>
</feature>
<accession>A0ABR1XFM1</accession>
<keyword evidence="2" id="KW-1133">Transmembrane helix</keyword>
<name>A0ABR1XFM1_9PEZI</name>
<keyword evidence="4" id="KW-1185">Reference proteome</keyword>
<evidence type="ECO:0000313" key="3">
    <source>
        <dbReference type="EMBL" id="KAK8152123.1"/>
    </source>
</evidence>
<evidence type="ECO:0000256" key="1">
    <source>
        <dbReference type="SAM" id="MobiDB-lite"/>
    </source>
</evidence>
<feature type="region of interest" description="Disordered" evidence="1">
    <location>
        <begin position="1"/>
        <end position="105"/>
    </location>
</feature>
<comment type="caution">
    <text evidence="3">The sequence shown here is derived from an EMBL/GenBank/DDBJ whole genome shotgun (WGS) entry which is preliminary data.</text>
</comment>
<reference evidence="3 4" key="1">
    <citation type="journal article" date="2022" name="G3 (Bethesda)">
        <title>Enemy or ally: a genomic approach to elucidate the lifestyle of Phyllosticta citrichinaensis.</title>
        <authorList>
            <person name="Buijs V.A."/>
            <person name="Groenewald J.Z."/>
            <person name="Haridas S."/>
            <person name="LaButti K.M."/>
            <person name="Lipzen A."/>
            <person name="Martin F.M."/>
            <person name="Barry K."/>
            <person name="Grigoriev I.V."/>
            <person name="Crous P.W."/>
            <person name="Seidl M.F."/>
        </authorList>
    </citation>
    <scope>NUCLEOTIDE SEQUENCE [LARGE SCALE GENOMIC DNA]</scope>
    <source>
        <strain evidence="3 4">CBS 129764</strain>
    </source>
</reference>